<evidence type="ECO:0000313" key="2">
    <source>
        <dbReference type="EMBL" id="CAH2095095.1"/>
    </source>
</evidence>
<dbReference type="Pfam" id="PF01395">
    <property type="entry name" value="PBP_GOBP"/>
    <property type="match status" value="1"/>
</dbReference>
<keyword evidence="3" id="KW-1185">Reference proteome</keyword>
<gene>
    <name evidence="2" type="ORF">EEDITHA_LOCUS10587</name>
</gene>
<dbReference type="AlphaFoldDB" id="A0AAU9U703"/>
<accession>A0AAU9U703</accession>
<dbReference type="InterPro" id="IPR006170">
    <property type="entry name" value="PBP/GOBP"/>
</dbReference>
<dbReference type="SUPFAM" id="SSF47565">
    <property type="entry name" value="Insect pheromone/odorant-binding proteins"/>
    <property type="match status" value="1"/>
</dbReference>
<reference evidence="2" key="1">
    <citation type="submission" date="2022-03" db="EMBL/GenBank/DDBJ databases">
        <authorList>
            <person name="Tunstrom K."/>
        </authorList>
    </citation>
    <scope>NUCLEOTIDE SEQUENCE</scope>
</reference>
<dbReference type="CDD" id="cd23992">
    <property type="entry name" value="PBP_GOBP"/>
    <property type="match status" value="1"/>
</dbReference>
<comment type="caution">
    <text evidence="2">The sequence shown here is derived from an EMBL/GenBank/DDBJ whole genome shotgun (WGS) entry which is preliminary data.</text>
</comment>
<dbReference type="SMART" id="SM00708">
    <property type="entry name" value="PhBP"/>
    <property type="match status" value="1"/>
</dbReference>
<keyword evidence="1" id="KW-0732">Signal</keyword>
<dbReference type="EMBL" id="CAKOGL010000015">
    <property type="protein sequence ID" value="CAH2095095.1"/>
    <property type="molecule type" value="Genomic_DNA"/>
</dbReference>
<dbReference type="GO" id="GO:0005549">
    <property type="term" value="F:odorant binding"/>
    <property type="evidence" value="ECO:0007669"/>
    <property type="project" value="InterPro"/>
</dbReference>
<feature type="chain" id="PRO_5043404005" evidence="1">
    <location>
        <begin position="24"/>
        <end position="140"/>
    </location>
</feature>
<evidence type="ECO:0000256" key="1">
    <source>
        <dbReference type="SAM" id="SignalP"/>
    </source>
</evidence>
<feature type="signal peptide" evidence="1">
    <location>
        <begin position="1"/>
        <end position="23"/>
    </location>
</feature>
<dbReference type="Proteomes" id="UP001153954">
    <property type="component" value="Unassembled WGS sequence"/>
</dbReference>
<organism evidence="2 3">
    <name type="scientific">Euphydryas editha</name>
    <name type="common">Edith's checkerspot</name>
    <dbReference type="NCBI Taxonomy" id="104508"/>
    <lineage>
        <taxon>Eukaryota</taxon>
        <taxon>Metazoa</taxon>
        <taxon>Ecdysozoa</taxon>
        <taxon>Arthropoda</taxon>
        <taxon>Hexapoda</taxon>
        <taxon>Insecta</taxon>
        <taxon>Pterygota</taxon>
        <taxon>Neoptera</taxon>
        <taxon>Endopterygota</taxon>
        <taxon>Lepidoptera</taxon>
        <taxon>Glossata</taxon>
        <taxon>Ditrysia</taxon>
        <taxon>Papilionoidea</taxon>
        <taxon>Nymphalidae</taxon>
        <taxon>Nymphalinae</taxon>
        <taxon>Euphydryas</taxon>
    </lineage>
</organism>
<proteinExistence type="predicted"/>
<evidence type="ECO:0000313" key="3">
    <source>
        <dbReference type="Proteomes" id="UP001153954"/>
    </source>
</evidence>
<dbReference type="InterPro" id="IPR036728">
    <property type="entry name" value="PBP_GOBP_sf"/>
</dbReference>
<name>A0AAU9U703_EUPED</name>
<sequence>MYTISLFWIFCLSFYLLIDGSNAGGTTKSLDYRQEECIAESKVDRNSVQRLRAGNWKKSDTALKKWTLCYLAKHDIMSRNGVLSQDVVLRNIPTKDKAHVEKVINKCLYKHAHDPIETAWHYLTCFHKNERKYAKLANLI</sequence>
<dbReference type="Gene3D" id="1.10.238.20">
    <property type="entry name" value="Pheromone/general odorant binding protein domain"/>
    <property type="match status" value="1"/>
</dbReference>
<protein>
    <submittedName>
        <fullName evidence="2">Uncharacterized protein</fullName>
    </submittedName>
</protein>